<dbReference type="eggNOG" id="ENOG5033HT9">
    <property type="taxonomic scope" value="Bacteria"/>
</dbReference>
<dbReference type="EMBL" id="CP000248">
    <property type="protein sequence ID" value="ABD24456.1"/>
    <property type="molecule type" value="Genomic_DNA"/>
</dbReference>
<dbReference type="HOGENOM" id="CLU_157928_0_0_5"/>
<proteinExistence type="predicted"/>
<sequence>MKRMTPVLFAAALALSGCAAQGGSGNDGHGKDVPAARVVGKAVSCIPITSIRESRVRDDWTIDFRTDGNRWYRNTLPNRCNGLGFERAFSYSTSLSQLCGVDIITVISNTGSGPLTRGSCGLGDFTPVELAK</sequence>
<evidence type="ECO:0000313" key="2">
    <source>
        <dbReference type="EMBL" id="ABD24456.1"/>
    </source>
</evidence>
<dbReference type="AlphaFoldDB" id="Q2GCF4"/>
<reference evidence="3" key="1">
    <citation type="submission" date="2006-01" db="EMBL/GenBank/DDBJ databases">
        <title>Complete sequence of Novosphingobium aromaticivorans DSM 12444.</title>
        <authorList>
            <consortium name="US DOE Joint Genome Institute"/>
            <person name="Copeland A."/>
            <person name="Lucas S."/>
            <person name="Lapidus A."/>
            <person name="Barry K."/>
            <person name="Detter J.C."/>
            <person name="Glavina T."/>
            <person name="Hammon N."/>
            <person name="Israni S."/>
            <person name="Pitluck S."/>
            <person name="Chain P."/>
            <person name="Malfatti S."/>
            <person name="Shin M."/>
            <person name="Vergez L."/>
            <person name="Schmutz J."/>
            <person name="Larimer F."/>
            <person name="Land M."/>
            <person name="Kyrpides N."/>
            <person name="Ivanova N."/>
            <person name="Fredrickson J."/>
            <person name="Balkwill D."/>
            <person name="Romine M.F."/>
            <person name="Richardson P."/>
        </authorList>
    </citation>
    <scope>NUCLEOTIDE SEQUENCE [LARGE SCALE GENOMIC DNA]</scope>
    <source>
        <strain evidence="3">ATCC 700278 / DSM 12444 / CCUG 56034 / CIP 105152 / NBRC 16084 / F199</strain>
    </source>
</reference>
<feature type="chain" id="PRO_5004208207" description="Lipoprotein" evidence="1">
    <location>
        <begin position="20"/>
        <end position="132"/>
    </location>
</feature>
<dbReference type="KEGG" id="nar:Saro_0007"/>
<accession>Q2GCF4</accession>
<evidence type="ECO:0000256" key="1">
    <source>
        <dbReference type="SAM" id="SignalP"/>
    </source>
</evidence>
<organism evidence="2 3">
    <name type="scientific">Novosphingobium aromaticivorans (strain ATCC 700278 / DSM 12444 / CCUG 56034 / CIP 105152 / NBRC 16084 / F199)</name>
    <dbReference type="NCBI Taxonomy" id="279238"/>
    <lineage>
        <taxon>Bacteria</taxon>
        <taxon>Pseudomonadati</taxon>
        <taxon>Pseudomonadota</taxon>
        <taxon>Alphaproteobacteria</taxon>
        <taxon>Sphingomonadales</taxon>
        <taxon>Sphingomonadaceae</taxon>
        <taxon>Novosphingobium</taxon>
    </lineage>
</organism>
<gene>
    <name evidence="2" type="ordered locus">Saro_0007</name>
</gene>
<dbReference type="RefSeq" id="WP_011443670.1">
    <property type="nucleotide sequence ID" value="NC_007794.1"/>
</dbReference>
<evidence type="ECO:0000313" key="3">
    <source>
        <dbReference type="Proteomes" id="UP000009134"/>
    </source>
</evidence>
<protein>
    <recommendedName>
        <fullName evidence="4">Lipoprotein</fullName>
    </recommendedName>
</protein>
<name>Q2GCF4_NOVAD</name>
<feature type="signal peptide" evidence="1">
    <location>
        <begin position="1"/>
        <end position="19"/>
    </location>
</feature>
<dbReference type="PROSITE" id="PS51257">
    <property type="entry name" value="PROKAR_LIPOPROTEIN"/>
    <property type="match status" value="1"/>
</dbReference>
<keyword evidence="1" id="KW-0732">Signal</keyword>
<keyword evidence="3" id="KW-1185">Reference proteome</keyword>
<dbReference type="STRING" id="279238.Saro_0007"/>
<evidence type="ECO:0008006" key="4">
    <source>
        <dbReference type="Google" id="ProtNLM"/>
    </source>
</evidence>
<dbReference type="Proteomes" id="UP000009134">
    <property type="component" value="Chromosome"/>
</dbReference>